<comment type="caution">
    <text evidence="1">The sequence shown here is derived from an EMBL/GenBank/DDBJ whole genome shotgun (WGS) entry which is preliminary data.</text>
</comment>
<accession>A0ABQ9NHM6</accession>
<protein>
    <submittedName>
        <fullName evidence="1">Uncharacterized protein</fullName>
    </submittedName>
</protein>
<sequence>MSHHPLVLDDMNGKLMQQGYVNGTKLKKIFEALKANIPPWDELTQITECADQDMDAKVREYLEFERVRNKIDLPTPIPKRPLTPEERKELEAEGGKFKGAMKRFLKWSVSVLFTPGSNNPREIVIYGDVGEPSKAFIVFHCVKENGGWRKVR</sequence>
<dbReference type="EMBL" id="JAPDRL010000138">
    <property type="protein sequence ID" value="KAJ9656096.1"/>
    <property type="molecule type" value="Genomic_DNA"/>
</dbReference>
<reference evidence="1" key="1">
    <citation type="submission" date="2022-10" db="EMBL/GenBank/DDBJ databases">
        <title>Culturing micro-colonial fungi from biological soil crusts in the Mojave desert and describing Neophaeococcomyces mojavensis, and introducing the new genera and species Taxawa tesnikishii.</title>
        <authorList>
            <person name="Kurbessoian T."/>
            <person name="Stajich J.E."/>
        </authorList>
    </citation>
    <scope>NUCLEOTIDE SEQUENCE</scope>
    <source>
        <strain evidence="1">TK_1</strain>
    </source>
</reference>
<evidence type="ECO:0000313" key="1">
    <source>
        <dbReference type="EMBL" id="KAJ9656096.1"/>
    </source>
</evidence>
<dbReference type="Proteomes" id="UP001172684">
    <property type="component" value="Unassembled WGS sequence"/>
</dbReference>
<gene>
    <name evidence="1" type="ORF">H2201_008647</name>
</gene>
<proteinExistence type="predicted"/>
<name>A0ABQ9NHM6_9PEZI</name>
<keyword evidence="2" id="KW-1185">Reference proteome</keyword>
<organism evidence="1 2">
    <name type="scientific">Coniosporium apollinis</name>
    <dbReference type="NCBI Taxonomy" id="61459"/>
    <lineage>
        <taxon>Eukaryota</taxon>
        <taxon>Fungi</taxon>
        <taxon>Dikarya</taxon>
        <taxon>Ascomycota</taxon>
        <taxon>Pezizomycotina</taxon>
        <taxon>Dothideomycetes</taxon>
        <taxon>Dothideomycetes incertae sedis</taxon>
        <taxon>Coniosporium</taxon>
    </lineage>
</organism>
<evidence type="ECO:0000313" key="2">
    <source>
        <dbReference type="Proteomes" id="UP001172684"/>
    </source>
</evidence>